<organism evidence="4 5">
    <name type="scientific">Brassicogethes aeneus</name>
    <name type="common">Rape pollen beetle</name>
    <name type="synonym">Meligethes aeneus</name>
    <dbReference type="NCBI Taxonomy" id="1431903"/>
    <lineage>
        <taxon>Eukaryota</taxon>
        <taxon>Metazoa</taxon>
        <taxon>Ecdysozoa</taxon>
        <taxon>Arthropoda</taxon>
        <taxon>Hexapoda</taxon>
        <taxon>Insecta</taxon>
        <taxon>Pterygota</taxon>
        <taxon>Neoptera</taxon>
        <taxon>Endopterygota</taxon>
        <taxon>Coleoptera</taxon>
        <taxon>Polyphaga</taxon>
        <taxon>Cucujiformia</taxon>
        <taxon>Nitidulidae</taxon>
        <taxon>Meligethinae</taxon>
        <taxon>Brassicogethes</taxon>
    </lineage>
</organism>
<protein>
    <recommendedName>
        <fullName evidence="3">DUF4806 domain-containing protein</fullName>
    </recommendedName>
</protein>
<feature type="region of interest" description="Disordered" evidence="1">
    <location>
        <begin position="167"/>
        <end position="186"/>
    </location>
</feature>
<evidence type="ECO:0000313" key="5">
    <source>
        <dbReference type="Proteomes" id="UP001154078"/>
    </source>
</evidence>
<keyword evidence="5" id="KW-1185">Reference proteome</keyword>
<feature type="signal peptide" evidence="2">
    <location>
        <begin position="1"/>
        <end position="18"/>
    </location>
</feature>
<feature type="compositionally biased region" description="Basic and acidic residues" evidence="1">
    <location>
        <begin position="116"/>
        <end position="137"/>
    </location>
</feature>
<keyword evidence="2" id="KW-0732">Signal</keyword>
<dbReference type="AlphaFoldDB" id="A0A9P0BCQ9"/>
<evidence type="ECO:0000256" key="1">
    <source>
        <dbReference type="SAM" id="MobiDB-lite"/>
    </source>
</evidence>
<evidence type="ECO:0000256" key="2">
    <source>
        <dbReference type="SAM" id="SignalP"/>
    </source>
</evidence>
<evidence type="ECO:0000313" key="4">
    <source>
        <dbReference type="EMBL" id="CAH0559281.1"/>
    </source>
</evidence>
<dbReference type="OrthoDB" id="7554902at2759"/>
<feature type="region of interest" description="Disordered" evidence="1">
    <location>
        <begin position="80"/>
        <end position="154"/>
    </location>
</feature>
<feature type="compositionally biased region" description="Low complexity" evidence="1">
    <location>
        <begin position="138"/>
        <end position="151"/>
    </location>
</feature>
<dbReference type="Proteomes" id="UP001154078">
    <property type="component" value="Chromosome 6"/>
</dbReference>
<dbReference type="Pfam" id="PF16064">
    <property type="entry name" value="DUF4806"/>
    <property type="match status" value="1"/>
</dbReference>
<evidence type="ECO:0000259" key="3">
    <source>
        <dbReference type="Pfam" id="PF16064"/>
    </source>
</evidence>
<dbReference type="EMBL" id="OV121137">
    <property type="protein sequence ID" value="CAH0559281.1"/>
    <property type="molecule type" value="Genomic_DNA"/>
</dbReference>
<feature type="chain" id="PRO_5040441046" description="DUF4806 domain-containing protein" evidence="2">
    <location>
        <begin position="19"/>
        <end position="392"/>
    </location>
</feature>
<name>A0A9P0BCQ9_BRAAE</name>
<reference evidence="4" key="1">
    <citation type="submission" date="2021-12" db="EMBL/GenBank/DDBJ databases">
        <authorList>
            <person name="King R."/>
        </authorList>
    </citation>
    <scope>NUCLEOTIDE SEQUENCE</scope>
</reference>
<accession>A0A9P0BCQ9</accession>
<sequence>MGLFWVVVLFCEENSVETIPKVWITENEDFAYWPTAKGRSLKEKIQFCVQPEPSWEKFAIRKLGKGKIYENYFDAKTAAKRAEETSDINNSDDEKRRRKRNPLLDSEASSEGDTSDEVRLPVREKINKKEKKKETGKYLESTSTSKNNNGSTDDEVFFRLPVREKLDKREKKKEGGKYLESRSTQDKNNDVGQLLLDDAIHSIDKKVENLTRKFENFIKKFENLNVMVKLIVDQNVSINKKNDDLAIDYNKFLIESNEQVKLNESKSIDKFNIPVNNEEELRDLEEKLKDEKQFDEMVQYIQKIGGYSAYQSIKRTMTRVLNNKIQTEFNWLGAKGKKAFKDLSLAKALIKGVLLNPACFNCTEEDVEKSIKGWLKHANDREILLQKNKTKD</sequence>
<dbReference type="InterPro" id="IPR032071">
    <property type="entry name" value="DUF4806"/>
</dbReference>
<proteinExistence type="predicted"/>
<feature type="domain" description="DUF4806" evidence="3">
    <location>
        <begin position="268"/>
        <end position="345"/>
    </location>
</feature>
<dbReference type="PANTHER" id="PTHR34153:SF2">
    <property type="entry name" value="SI:CH211-262H13.3-RELATED"/>
    <property type="match status" value="1"/>
</dbReference>
<gene>
    <name evidence="4" type="ORF">MELIAE_LOCUS9397</name>
</gene>
<dbReference type="PANTHER" id="PTHR34153">
    <property type="entry name" value="SI:CH211-262H13.3-RELATED-RELATED"/>
    <property type="match status" value="1"/>
</dbReference>